<dbReference type="InterPro" id="IPR043917">
    <property type="entry name" value="DUF5753"/>
</dbReference>
<evidence type="ECO:0000259" key="1">
    <source>
        <dbReference type="Pfam" id="PF19054"/>
    </source>
</evidence>
<dbReference type="EMBL" id="JACCFS010000001">
    <property type="protein sequence ID" value="NYJ37164.1"/>
    <property type="molecule type" value="Genomic_DNA"/>
</dbReference>
<name>A0A7Z0ES67_9ACTN</name>
<dbReference type="Pfam" id="PF19054">
    <property type="entry name" value="DUF5753"/>
    <property type="match status" value="1"/>
</dbReference>
<organism evidence="2 3">
    <name type="scientific">Nocardiopsis aegyptia</name>
    <dbReference type="NCBI Taxonomy" id="220378"/>
    <lineage>
        <taxon>Bacteria</taxon>
        <taxon>Bacillati</taxon>
        <taxon>Actinomycetota</taxon>
        <taxon>Actinomycetes</taxon>
        <taxon>Streptosporangiales</taxon>
        <taxon>Nocardiopsidaceae</taxon>
        <taxon>Nocardiopsis</taxon>
    </lineage>
</organism>
<dbReference type="Proteomes" id="UP000572051">
    <property type="component" value="Unassembled WGS sequence"/>
</dbReference>
<gene>
    <name evidence="2" type="ORF">HNR10_005045</name>
</gene>
<dbReference type="AlphaFoldDB" id="A0A7Z0ES67"/>
<keyword evidence="3" id="KW-1185">Reference proteome</keyword>
<dbReference type="RefSeq" id="WP_179827640.1">
    <property type="nucleotide sequence ID" value="NZ_JACCFS010000001.1"/>
</dbReference>
<proteinExistence type="predicted"/>
<evidence type="ECO:0000313" key="3">
    <source>
        <dbReference type="Proteomes" id="UP000572051"/>
    </source>
</evidence>
<evidence type="ECO:0000313" key="2">
    <source>
        <dbReference type="EMBL" id="NYJ37164.1"/>
    </source>
</evidence>
<feature type="domain" description="DUF5753" evidence="1">
    <location>
        <begin position="3"/>
        <end position="95"/>
    </location>
</feature>
<comment type="caution">
    <text evidence="2">The sequence shown here is derived from an EMBL/GenBank/DDBJ whole genome shotgun (WGS) entry which is preliminary data.</text>
</comment>
<reference evidence="2 3" key="1">
    <citation type="submission" date="2020-07" db="EMBL/GenBank/DDBJ databases">
        <title>Sequencing the genomes of 1000 actinobacteria strains.</title>
        <authorList>
            <person name="Klenk H.-P."/>
        </authorList>
    </citation>
    <scope>NUCLEOTIDE SEQUENCE [LARGE SCALE GENOMIC DNA]</scope>
    <source>
        <strain evidence="2 3">DSM 44442</strain>
    </source>
</reference>
<sequence>MPEAIRREQPEVLLRMLERGRTTIHLIPNGSLYLASVAPLQVYRLQDGSTVASSDHGDGNIVHQTPSATARMERKVRDALSKSLPVDHTIMLLREML</sequence>
<accession>A0A7Z0ES67</accession>
<protein>
    <recommendedName>
        <fullName evidence="1">DUF5753 domain-containing protein</fullName>
    </recommendedName>
</protein>